<dbReference type="AlphaFoldDB" id="A0A1H8WWX9"/>
<gene>
    <name evidence="1" type="ORF">RTCCBAU85039_6729</name>
    <name evidence="2" type="ORF">SAMN05216228_10839</name>
</gene>
<sequence length="90" mass="9999">MTSRLTRYTLLAAREQIVETITGAMPAAHREFLVGFKKGTPDWEKLGLPDAAELPAVKFKQINLDKLPREVRAKHVDSLSKVLGIEDGRG</sequence>
<reference evidence="1" key="3">
    <citation type="submission" date="2016-10" db="EMBL/GenBank/DDBJ databases">
        <authorList>
            <person name="de Groot N.N."/>
        </authorList>
    </citation>
    <scope>NUCLEOTIDE SEQUENCE [LARGE SCALE GENOMIC DNA]</scope>
    <source>
        <strain evidence="1">CCBAU85039</strain>
    </source>
</reference>
<evidence type="ECO:0000313" key="2">
    <source>
        <dbReference type="EMBL" id="SEP32119.1"/>
    </source>
</evidence>
<dbReference type="Proteomes" id="UP000198939">
    <property type="component" value="Unassembled WGS sequence"/>
</dbReference>
<dbReference type="STRING" id="501024.RTCCBAU85039_6729"/>
<dbReference type="OrthoDB" id="1550603at2"/>
<name>A0A1H8WWX9_9HYPH</name>
<proteinExistence type="predicted"/>
<dbReference type="RefSeq" id="WP_072382189.1">
    <property type="nucleotide sequence ID" value="NZ_FNXB01000097.1"/>
</dbReference>
<dbReference type="Proteomes" id="UP000183063">
    <property type="component" value="Unassembled WGS sequence"/>
</dbReference>
<dbReference type="EMBL" id="FNXB01000097">
    <property type="protein sequence ID" value="SEI21797.1"/>
    <property type="molecule type" value="Genomic_DNA"/>
</dbReference>
<evidence type="ECO:0000313" key="1">
    <source>
        <dbReference type="EMBL" id="SEI21797.1"/>
    </source>
</evidence>
<evidence type="ECO:0000313" key="3">
    <source>
        <dbReference type="Proteomes" id="UP000183063"/>
    </source>
</evidence>
<protein>
    <submittedName>
        <fullName evidence="1">Uncharacterized protein</fullName>
    </submittedName>
</protein>
<dbReference type="EMBL" id="FOCV01000083">
    <property type="protein sequence ID" value="SEP32119.1"/>
    <property type="molecule type" value="Genomic_DNA"/>
</dbReference>
<reference evidence="3" key="1">
    <citation type="submission" date="2016-10" db="EMBL/GenBank/DDBJ databases">
        <authorList>
            <person name="Wibberg D."/>
        </authorList>
    </citation>
    <scope>NUCLEOTIDE SEQUENCE [LARGE SCALE GENOMIC DNA]</scope>
</reference>
<reference evidence="2 4" key="2">
    <citation type="submission" date="2016-10" db="EMBL/GenBank/DDBJ databases">
        <authorList>
            <person name="Varghese N."/>
            <person name="Submissions S."/>
        </authorList>
    </citation>
    <scope>NUCLEOTIDE SEQUENCE [LARGE SCALE GENOMIC DNA]</scope>
    <source>
        <strain evidence="2 4">CGMCC 1.7071</strain>
    </source>
</reference>
<organism evidence="1 3">
    <name type="scientific">Rhizobium tibeticum</name>
    <dbReference type="NCBI Taxonomy" id="501024"/>
    <lineage>
        <taxon>Bacteria</taxon>
        <taxon>Pseudomonadati</taxon>
        <taxon>Pseudomonadota</taxon>
        <taxon>Alphaproteobacteria</taxon>
        <taxon>Hyphomicrobiales</taxon>
        <taxon>Rhizobiaceae</taxon>
        <taxon>Rhizobium/Agrobacterium group</taxon>
        <taxon>Rhizobium</taxon>
    </lineage>
</organism>
<keyword evidence="4" id="KW-1185">Reference proteome</keyword>
<accession>A0A1H8WWX9</accession>
<evidence type="ECO:0000313" key="4">
    <source>
        <dbReference type="Proteomes" id="UP000198939"/>
    </source>
</evidence>